<dbReference type="Proteomes" id="UP000018550">
    <property type="component" value="Chromosome"/>
</dbReference>
<dbReference type="OrthoDB" id="389185at2"/>
<name>V5RIW9_SPIAP</name>
<accession>V5RIW9</accession>
<sequence length="204" mass="24388">MIKQFKINNEEEAQQLDKDYNDFLDNINKKKYMSVLEERKRLNKINIVSKIKRPLCEVFNAFLVISLEDMNPNLSIDDLEEGYWYKSSKKNNNVKFKLNKFIPNKEIQLTWIANNQVFIKTVTFYSLRDDSFTKIRYSDYVKGDTSIMGFFERHILSVYVKRQKLAFHIQILKTKLKLNMVSEENKYKVLKKIERLLSFSKSLS</sequence>
<gene>
    <name evidence="1" type="ORF">SAPIS_v1c07970</name>
</gene>
<dbReference type="AlphaFoldDB" id="V5RIW9"/>
<dbReference type="KEGG" id="sapi:SAPIS_v1c07970"/>
<evidence type="ECO:0000313" key="1">
    <source>
        <dbReference type="EMBL" id="AHB36642.1"/>
    </source>
</evidence>
<proteinExistence type="predicted"/>
<dbReference type="HOGENOM" id="CLU_1325660_0_0_14"/>
<dbReference type="PATRIC" id="fig|1276258.3.peg.818"/>
<protein>
    <submittedName>
        <fullName evidence="1">Uncharacterized protein</fullName>
    </submittedName>
</protein>
<dbReference type="STRING" id="1276258.SAPIS_v1c07970"/>
<organism evidence="1 2">
    <name type="scientific">Spiroplasma apis B31</name>
    <dbReference type="NCBI Taxonomy" id="1276258"/>
    <lineage>
        <taxon>Bacteria</taxon>
        <taxon>Bacillati</taxon>
        <taxon>Mycoplasmatota</taxon>
        <taxon>Mollicutes</taxon>
        <taxon>Entomoplasmatales</taxon>
        <taxon>Spiroplasmataceae</taxon>
        <taxon>Spiroplasma</taxon>
    </lineage>
</organism>
<dbReference type="RefSeq" id="WP_023789933.1">
    <property type="nucleotide sequence ID" value="NC_022998.1"/>
</dbReference>
<keyword evidence="2" id="KW-1185">Reference proteome</keyword>
<reference evidence="1 2" key="1">
    <citation type="journal article" date="2014" name="Genome Announc.">
        <title>Complete Genome Sequence of Spiroplasma apis B31T (ATCC 33834), a Bacterium Associated with May Disease of Honeybees (Apis mellifera).</title>
        <authorList>
            <person name="Ku C."/>
            <person name="Lo W.S."/>
            <person name="Chen L.L."/>
            <person name="Kuo C.H."/>
        </authorList>
    </citation>
    <scope>NUCLEOTIDE SEQUENCE [LARGE SCALE GENOMIC DNA]</scope>
    <source>
        <strain evidence="1">B31</strain>
    </source>
</reference>
<evidence type="ECO:0000313" key="2">
    <source>
        <dbReference type="Proteomes" id="UP000018550"/>
    </source>
</evidence>
<dbReference type="EMBL" id="CP006682">
    <property type="protein sequence ID" value="AHB36642.1"/>
    <property type="molecule type" value="Genomic_DNA"/>
</dbReference>